<evidence type="ECO:0000313" key="3">
    <source>
        <dbReference type="Proteomes" id="UP001482620"/>
    </source>
</evidence>
<keyword evidence="3" id="KW-1185">Reference proteome</keyword>
<feature type="region of interest" description="Disordered" evidence="1">
    <location>
        <begin position="46"/>
        <end position="72"/>
    </location>
</feature>
<proteinExistence type="predicted"/>
<name>A0ABV0UYX6_9TELE</name>
<dbReference type="EMBL" id="JAHRIQ010091664">
    <property type="protein sequence ID" value="MEQ2250336.1"/>
    <property type="molecule type" value="Genomic_DNA"/>
</dbReference>
<organism evidence="2 3">
    <name type="scientific">Ilyodon furcidens</name>
    <name type="common">goldbreast splitfin</name>
    <dbReference type="NCBI Taxonomy" id="33524"/>
    <lineage>
        <taxon>Eukaryota</taxon>
        <taxon>Metazoa</taxon>
        <taxon>Chordata</taxon>
        <taxon>Craniata</taxon>
        <taxon>Vertebrata</taxon>
        <taxon>Euteleostomi</taxon>
        <taxon>Actinopterygii</taxon>
        <taxon>Neopterygii</taxon>
        <taxon>Teleostei</taxon>
        <taxon>Neoteleostei</taxon>
        <taxon>Acanthomorphata</taxon>
        <taxon>Ovalentaria</taxon>
        <taxon>Atherinomorphae</taxon>
        <taxon>Cyprinodontiformes</taxon>
        <taxon>Goodeidae</taxon>
        <taxon>Ilyodon</taxon>
    </lineage>
</organism>
<sequence length="72" mass="8469">INENGLPLCRYGLAFTALQFLDRISCELLVGIYWNKRKLHTKVERRGGDRISSHNSTEGLSQHYHWNEKWPN</sequence>
<dbReference type="Proteomes" id="UP001482620">
    <property type="component" value="Unassembled WGS sequence"/>
</dbReference>
<evidence type="ECO:0000256" key="1">
    <source>
        <dbReference type="SAM" id="MobiDB-lite"/>
    </source>
</evidence>
<accession>A0ABV0UYX6</accession>
<feature type="non-terminal residue" evidence="2">
    <location>
        <position position="1"/>
    </location>
</feature>
<evidence type="ECO:0000313" key="2">
    <source>
        <dbReference type="EMBL" id="MEQ2250336.1"/>
    </source>
</evidence>
<comment type="caution">
    <text evidence="2">The sequence shown here is derived from an EMBL/GenBank/DDBJ whole genome shotgun (WGS) entry which is preliminary data.</text>
</comment>
<protein>
    <submittedName>
        <fullName evidence="2">Uncharacterized protein</fullName>
    </submittedName>
</protein>
<reference evidence="2 3" key="1">
    <citation type="submission" date="2021-06" db="EMBL/GenBank/DDBJ databases">
        <authorList>
            <person name="Palmer J.M."/>
        </authorList>
    </citation>
    <scope>NUCLEOTIDE SEQUENCE [LARGE SCALE GENOMIC DNA]</scope>
    <source>
        <strain evidence="3">if_2019</strain>
        <tissue evidence="2">Muscle</tissue>
    </source>
</reference>
<gene>
    <name evidence="2" type="ORF">ILYODFUR_038937</name>
</gene>